<name>V6LQX5_9EUKA</name>
<dbReference type="EMBL" id="AUWU02000002">
    <property type="protein sequence ID" value="KAH0576386.1"/>
    <property type="molecule type" value="Genomic_DNA"/>
</dbReference>
<dbReference type="Proteomes" id="UP000018208">
    <property type="component" value="Unassembled WGS sequence"/>
</dbReference>
<evidence type="ECO:0000256" key="1">
    <source>
        <dbReference type="SAM" id="Coils"/>
    </source>
</evidence>
<dbReference type="EMBL" id="KI546053">
    <property type="protein sequence ID" value="EST46990.1"/>
    <property type="molecule type" value="Genomic_DNA"/>
</dbReference>
<dbReference type="InterPro" id="IPR052993">
    <property type="entry name" value="CFA-57"/>
</dbReference>
<evidence type="ECO:0000313" key="2">
    <source>
        <dbReference type="EMBL" id="EST46990.1"/>
    </source>
</evidence>
<feature type="coiled-coil region" evidence="1">
    <location>
        <begin position="1372"/>
        <end position="1459"/>
    </location>
</feature>
<feature type="coiled-coil region" evidence="1">
    <location>
        <begin position="1153"/>
        <end position="1278"/>
    </location>
</feature>
<proteinExistence type="predicted"/>
<dbReference type="VEuPathDB" id="GiardiaDB:SS50377_21949"/>
<dbReference type="InterPro" id="IPR011047">
    <property type="entry name" value="Quinoprotein_ADH-like_sf"/>
</dbReference>
<dbReference type="PANTHER" id="PTHR32215:SF0">
    <property type="entry name" value="CILIA- AND FLAGELLA-ASSOCIATED PROTEIN 57"/>
    <property type="match status" value="1"/>
</dbReference>
<feature type="coiled-coil region" evidence="1">
    <location>
        <begin position="1017"/>
        <end position="1091"/>
    </location>
</feature>
<protein>
    <submittedName>
        <fullName evidence="2">WD40 and SMC domain-containing protein</fullName>
    </submittedName>
    <submittedName>
        <fullName evidence="3">WD40 repeat protein</fullName>
    </submittedName>
</protein>
<dbReference type="SUPFAM" id="SSF50998">
    <property type="entry name" value="Quinoprotein alcohol dehydrogenase-like"/>
    <property type="match status" value="1"/>
</dbReference>
<accession>V6LQX5</accession>
<sequence length="1471" mass="168643">MLSATFGITQLPSATLHYVTADVTAYLAGFSVVFHNFTENKTVTTLSLGENIIKIAQLQFFNNGCTLLSTEIRPEGACVSIYEKNSAFQFQFKHRIFIAVKTNQGMKIVKSIILAHFVTENRLLVITDFTSGYQMLIYDNDQKTTSLPTYSLKITQPDIIDSKNDQEIETLKIVQLTDKELLFIANSTIKFIKLAAGTAKVLAPNNMQSLTGNKIFTDGIYLNKALLKKYPFFPQESDKLILLSTKDGSICVIFNNTIVSEFKCEIVKEFQFNQMLFLNDPVVFLNGFDGKNTFEDVNPARTNFTFFNSQLNQIDVPERSAGFLAVASSKGLVHFYGIQISEFFRFVVKNVYSGSTNWEKQFDSNKFFVHLLSYSCAGVVDSLLCRTNPPFDVQNLILTKNERFMVGYGRNQSQKMIFGLKLPLLVKRIMEVDGLRGQFILQSRDLNTLKDVIRTMLTNQTEEVKKLISQDQLTIIKGEVTDLNSMDAEILQINFQSSPEDSLDQSLPYDYNRNTELWLVKPLFTNNTITSTSSSIISNNLAILSNDRIVRIFDQFTLNEFSLCRFPDTASQILLHPSAQYLVLAGTDFIMLCQIYLDRILKLHQFNIQFCKVMAFSHSGDLFLAASGIHLHVFDFYAREELYKIDDFPSRVSSIQPIFRDFSSGKYEGLFWISCADGTVCIFDAASGKREKQCALRGMHVLVSCCIGVGGIISQKEGQLTINQFLPQNPLLFGIMTDATIRVFDFNAKERGILNVNLGNDQVIGVGNALNLIEIRGSASNDVICSINDGKWDQKKVYKGRPTMLLQMLNYLIISYEQGYVIVKNIKNLIEEVAIQGNQGDITKFLSRDKESEEIVIPINNTRITGLSAIHDNTGFIVSTEDGLVYSIKFKNFMTPKPLVQQQASISQTQEKTSVLTANFLPFSVHDTQLQGIYKTINHAKNYIFDTKKELQQKLQFLDDQFQIDLNKIINSTNDNISTHLSEHARLKTDHDNKAILLKRQIANNENLFKDSKRALENQYQKRLVMMQEQISELQTRQINVEEDLIQKQQVFVNETSQQVDDYMQQRESELDQLTNKTSALNKQLSFMTEQNELIYKLSEDQLYVECDNYSSFYNQRNKELDLEQEQVKQLNYTTKQEYRTLETSLINQKKLLSAKEIEISDLKSKIAELRKAINDNKNEIRNRDSTISQREKRVVELNQKIRELNKISFILQFKIRELKRTIQPKDQERADLKIKLKEMNQELSQYRLNLMQLQTNKKELTRKITALKQQITISEEEKYTILHKLSEVRVSVNRMKRVLDSQIIQQKSLNSLPNLQLQNSKMQIQPSAIGIDKNMQYKQLVNEIKNIDMTLTQKANKLVEQREQDEVNGNFSKMEANVVKLQQKVSAQNNQTKSSTSGVMQQNALLLQEINQLRRELHQAQVQANSDCKIDEALLDRYEENRSEILRLRNVIRAKERQAKVGGAFLPDLQ</sequence>
<dbReference type="Gene3D" id="2.130.10.10">
    <property type="entry name" value="YVTN repeat-like/Quinoprotein amine dehydrogenase"/>
    <property type="match status" value="1"/>
</dbReference>
<dbReference type="PANTHER" id="PTHR32215">
    <property type="entry name" value="CILIA- AND FLAGELLA-ASSOCIATED PROTEIN 57"/>
    <property type="match status" value="1"/>
</dbReference>
<organism evidence="2">
    <name type="scientific">Spironucleus salmonicida</name>
    <dbReference type="NCBI Taxonomy" id="348837"/>
    <lineage>
        <taxon>Eukaryota</taxon>
        <taxon>Metamonada</taxon>
        <taxon>Diplomonadida</taxon>
        <taxon>Hexamitidae</taxon>
        <taxon>Hexamitinae</taxon>
        <taxon>Spironucleus</taxon>
    </lineage>
</organism>
<dbReference type="InterPro" id="IPR015943">
    <property type="entry name" value="WD40/YVTN_repeat-like_dom_sf"/>
</dbReference>
<evidence type="ECO:0000313" key="3">
    <source>
        <dbReference type="EMBL" id="KAH0576386.1"/>
    </source>
</evidence>
<keyword evidence="1" id="KW-0175">Coiled coil</keyword>
<reference evidence="3" key="2">
    <citation type="submission" date="2020-12" db="EMBL/GenBank/DDBJ databases">
        <title>New Spironucleus salmonicida genome in near-complete chromosomes.</title>
        <authorList>
            <person name="Xu F."/>
            <person name="Kurt Z."/>
            <person name="Jimenez-Gonzalez A."/>
            <person name="Astvaldsson A."/>
            <person name="Andersson J.O."/>
            <person name="Svard S.G."/>
        </authorList>
    </citation>
    <scope>NUCLEOTIDE SEQUENCE</scope>
    <source>
        <strain evidence="3">ATCC 50377</strain>
    </source>
</reference>
<reference evidence="2 3" key="1">
    <citation type="journal article" date="2014" name="PLoS Genet.">
        <title>The Genome of Spironucleus salmonicida Highlights a Fish Pathogen Adapted to Fluctuating Environments.</title>
        <authorList>
            <person name="Xu F."/>
            <person name="Jerlstrom-Hultqvist J."/>
            <person name="Einarsson E."/>
            <person name="Astvaldsson A."/>
            <person name="Svard S.G."/>
            <person name="Andersson J.O."/>
        </authorList>
    </citation>
    <scope>NUCLEOTIDE SEQUENCE</scope>
    <source>
        <strain evidence="3">ATCC 50377</strain>
    </source>
</reference>
<gene>
    <name evidence="2" type="ORF">SS50377_12942</name>
    <name evidence="3" type="ORF">SS50377_21949</name>
</gene>
<keyword evidence="4" id="KW-1185">Reference proteome</keyword>
<evidence type="ECO:0000313" key="4">
    <source>
        <dbReference type="Proteomes" id="UP000018208"/>
    </source>
</evidence>
<dbReference type="OrthoDB" id="10251741at2759"/>